<dbReference type="InterPro" id="IPR001394">
    <property type="entry name" value="Peptidase_C19_UCH"/>
</dbReference>
<feature type="domain" description="USP" evidence="9">
    <location>
        <begin position="230"/>
        <end position="570"/>
    </location>
</feature>
<dbReference type="InterPro" id="IPR050164">
    <property type="entry name" value="Peptidase_C19"/>
</dbReference>
<dbReference type="GO" id="GO:0016579">
    <property type="term" value="P:protein deubiquitination"/>
    <property type="evidence" value="ECO:0007669"/>
    <property type="project" value="InterPro"/>
</dbReference>
<feature type="compositionally biased region" description="Basic and acidic residues" evidence="8">
    <location>
        <begin position="107"/>
        <end position="119"/>
    </location>
</feature>
<feature type="compositionally biased region" description="Low complexity" evidence="8">
    <location>
        <begin position="64"/>
        <end position="75"/>
    </location>
</feature>
<evidence type="ECO:0000256" key="6">
    <source>
        <dbReference type="ARBA" id="ARBA00022801"/>
    </source>
</evidence>
<accession>A0AAI9EEX8</accession>
<dbReference type="InterPro" id="IPR028889">
    <property type="entry name" value="USP"/>
</dbReference>
<reference evidence="10" key="1">
    <citation type="submission" date="2023-11" db="EMBL/GenBank/DDBJ databases">
        <authorList>
            <person name="Alioto T."/>
            <person name="Alioto T."/>
            <person name="Gomez Garrido J."/>
        </authorList>
    </citation>
    <scope>NUCLEOTIDE SEQUENCE</scope>
</reference>
<evidence type="ECO:0000313" key="10">
    <source>
        <dbReference type="EMBL" id="CAK4033863.1"/>
    </source>
</evidence>
<dbReference type="Gene3D" id="3.90.70.10">
    <property type="entry name" value="Cysteine proteinases"/>
    <property type="match status" value="1"/>
</dbReference>
<feature type="region of interest" description="Disordered" evidence="8">
    <location>
        <begin position="1"/>
        <end position="205"/>
    </location>
</feature>
<dbReference type="Proteomes" id="UP001296104">
    <property type="component" value="Unassembled WGS sequence"/>
</dbReference>
<dbReference type="PROSITE" id="PS50235">
    <property type="entry name" value="USP_3"/>
    <property type="match status" value="1"/>
</dbReference>
<protein>
    <recommendedName>
        <fullName evidence="3">ubiquitinyl hydrolase 1</fullName>
        <ecNumber evidence="3">3.4.19.12</ecNumber>
    </recommendedName>
</protein>
<dbReference type="GO" id="GO:0004843">
    <property type="term" value="F:cysteine-type deubiquitinase activity"/>
    <property type="evidence" value="ECO:0007669"/>
    <property type="project" value="UniProtKB-EC"/>
</dbReference>
<dbReference type="GO" id="GO:0005634">
    <property type="term" value="C:nucleus"/>
    <property type="evidence" value="ECO:0007669"/>
    <property type="project" value="TreeGrafter"/>
</dbReference>
<comment type="caution">
    <text evidence="10">The sequence shown here is derived from an EMBL/GenBank/DDBJ whole genome shotgun (WGS) entry which is preliminary data.</text>
</comment>
<dbReference type="InterPro" id="IPR038765">
    <property type="entry name" value="Papain-like_cys_pep_sf"/>
</dbReference>
<dbReference type="EMBL" id="CAVMBE010000096">
    <property type="protein sequence ID" value="CAK4033863.1"/>
    <property type="molecule type" value="Genomic_DNA"/>
</dbReference>
<evidence type="ECO:0000256" key="4">
    <source>
        <dbReference type="ARBA" id="ARBA00022670"/>
    </source>
</evidence>
<feature type="compositionally biased region" description="Low complexity" evidence="8">
    <location>
        <begin position="86"/>
        <end position="99"/>
    </location>
</feature>
<dbReference type="GO" id="GO:0006508">
    <property type="term" value="P:proteolysis"/>
    <property type="evidence" value="ECO:0007669"/>
    <property type="project" value="UniProtKB-KW"/>
</dbReference>
<gene>
    <name evidence="10" type="ORF">LECACI_7A009021</name>
</gene>
<organism evidence="10 11">
    <name type="scientific">Lecanosticta acicola</name>
    <dbReference type="NCBI Taxonomy" id="111012"/>
    <lineage>
        <taxon>Eukaryota</taxon>
        <taxon>Fungi</taxon>
        <taxon>Dikarya</taxon>
        <taxon>Ascomycota</taxon>
        <taxon>Pezizomycotina</taxon>
        <taxon>Dothideomycetes</taxon>
        <taxon>Dothideomycetidae</taxon>
        <taxon>Mycosphaerellales</taxon>
        <taxon>Mycosphaerellaceae</taxon>
        <taxon>Lecanosticta</taxon>
    </lineage>
</organism>
<keyword evidence="6" id="KW-0378">Hydrolase</keyword>
<dbReference type="PANTHER" id="PTHR24006">
    <property type="entry name" value="UBIQUITIN CARBOXYL-TERMINAL HYDROLASE"/>
    <property type="match status" value="1"/>
</dbReference>
<dbReference type="GO" id="GO:0005829">
    <property type="term" value="C:cytosol"/>
    <property type="evidence" value="ECO:0007669"/>
    <property type="project" value="TreeGrafter"/>
</dbReference>
<evidence type="ECO:0000256" key="1">
    <source>
        <dbReference type="ARBA" id="ARBA00000707"/>
    </source>
</evidence>
<evidence type="ECO:0000256" key="5">
    <source>
        <dbReference type="ARBA" id="ARBA00022786"/>
    </source>
</evidence>
<dbReference type="Pfam" id="PF00443">
    <property type="entry name" value="UCH"/>
    <property type="match status" value="1"/>
</dbReference>
<dbReference type="SUPFAM" id="SSF54001">
    <property type="entry name" value="Cysteine proteinases"/>
    <property type="match status" value="1"/>
</dbReference>
<feature type="compositionally biased region" description="Basic and acidic residues" evidence="8">
    <location>
        <begin position="139"/>
        <end position="154"/>
    </location>
</feature>
<dbReference type="AlphaFoldDB" id="A0AAI9EEX8"/>
<sequence>MDKTSPKLQVGNLRRSESLASNTPPKGKPASAPGSGRKGKKVLGPRHFNTDSKKQGTKIGEGNSARGSPSSVSSSRHSHSSKKSGRSVSKASVGKSSPNKSPPPKSESAKRGSTKKDETSLAATDGEADAGVPKTPPSKKAETKQSEKKGDKGSKISPGSGRGSSPKSSKSNGSPKKSPPKSSPPRRSASPNLVKKDGKLVSNGRQVIPDRVLDGRVAKKFPHLTEPYDKGLWNKLNFCYRNAAVQALLHSPVFYRYMGKTHKNCGLPAELCVVCALQDLMQTYWNGPASHTPPRGQKPAVRLLNQACKNNLPTINVATFELEEDFREELQSDSFEFLQYLLSHVEDNALPSDDQSFTSVFDIRWDHHWHCDECGADHGRKVGPEDTGTRFGLQIGIDEPRGLTLVEYLRRYFADDAISVHCEEPGPCTKKYPKAVRMKQDGPPRIVRKHITAAPEILFLRLGRFITAYTRPFERKIRTVVPYDEYLNLGEFTESGDDLMYRLDGVVAHGGAGLRRGHWIAVCRDSEGRRFATLNDDVAVGPSRGSFEEMRTPTSGGFKGDPYVLVYTRM</sequence>
<feature type="compositionally biased region" description="Basic residues" evidence="8">
    <location>
        <begin position="76"/>
        <end position="85"/>
    </location>
</feature>
<dbReference type="PANTHER" id="PTHR24006:SF758">
    <property type="entry name" value="UBIQUITIN CARBOXYL-TERMINAL HYDROLASE 36"/>
    <property type="match status" value="1"/>
</dbReference>
<evidence type="ECO:0000313" key="11">
    <source>
        <dbReference type="Proteomes" id="UP001296104"/>
    </source>
</evidence>
<keyword evidence="11" id="KW-1185">Reference proteome</keyword>
<keyword evidence="5" id="KW-0833">Ubl conjugation pathway</keyword>
<name>A0AAI9EEX8_9PEZI</name>
<feature type="compositionally biased region" description="Low complexity" evidence="8">
    <location>
        <begin position="155"/>
        <end position="176"/>
    </location>
</feature>
<dbReference type="EC" id="3.4.19.12" evidence="3"/>
<evidence type="ECO:0000259" key="9">
    <source>
        <dbReference type="PROSITE" id="PS50235"/>
    </source>
</evidence>
<keyword evidence="7" id="KW-0788">Thiol protease</keyword>
<evidence type="ECO:0000256" key="8">
    <source>
        <dbReference type="SAM" id="MobiDB-lite"/>
    </source>
</evidence>
<proteinExistence type="inferred from homology"/>
<evidence type="ECO:0000256" key="2">
    <source>
        <dbReference type="ARBA" id="ARBA00009085"/>
    </source>
</evidence>
<evidence type="ECO:0000256" key="3">
    <source>
        <dbReference type="ARBA" id="ARBA00012759"/>
    </source>
</evidence>
<comment type="catalytic activity">
    <reaction evidence="1">
        <text>Thiol-dependent hydrolysis of ester, thioester, amide, peptide and isopeptide bonds formed by the C-terminal Gly of ubiquitin (a 76-residue protein attached to proteins as an intracellular targeting signal).</text>
        <dbReference type="EC" id="3.4.19.12"/>
    </reaction>
</comment>
<keyword evidence="4" id="KW-0645">Protease</keyword>
<evidence type="ECO:0000256" key="7">
    <source>
        <dbReference type="ARBA" id="ARBA00022807"/>
    </source>
</evidence>
<comment type="similarity">
    <text evidence="2">Belongs to the peptidase C19 family.</text>
</comment>